<keyword evidence="2" id="KW-1185">Reference proteome</keyword>
<evidence type="ECO:0000313" key="1">
    <source>
        <dbReference type="EMBL" id="CAJ2634583.1"/>
    </source>
</evidence>
<evidence type="ECO:0000313" key="2">
    <source>
        <dbReference type="Proteomes" id="UP001177021"/>
    </source>
</evidence>
<organism evidence="1 2">
    <name type="scientific">Trifolium pratense</name>
    <name type="common">Red clover</name>
    <dbReference type="NCBI Taxonomy" id="57577"/>
    <lineage>
        <taxon>Eukaryota</taxon>
        <taxon>Viridiplantae</taxon>
        <taxon>Streptophyta</taxon>
        <taxon>Embryophyta</taxon>
        <taxon>Tracheophyta</taxon>
        <taxon>Spermatophyta</taxon>
        <taxon>Magnoliopsida</taxon>
        <taxon>eudicotyledons</taxon>
        <taxon>Gunneridae</taxon>
        <taxon>Pentapetalae</taxon>
        <taxon>rosids</taxon>
        <taxon>fabids</taxon>
        <taxon>Fabales</taxon>
        <taxon>Fabaceae</taxon>
        <taxon>Papilionoideae</taxon>
        <taxon>50 kb inversion clade</taxon>
        <taxon>NPAAA clade</taxon>
        <taxon>Hologalegina</taxon>
        <taxon>IRL clade</taxon>
        <taxon>Trifolieae</taxon>
        <taxon>Trifolium</taxon>
    </lineage>
</organism>
<protein>
    <submittedName>
        <fullName evidence="1">Uncharacterized protein</fullName>
    </submittedName>
</protein>
<name>A0ACB0ISH0_TRIPR</name>
<gene>
    <name evidence="1" type="ORF">MILVUS5_LOCUS5441</name>
</gene>
<accession>A0ACB0ISH0</accession>
<comment type="caution">
    <text evidence="1">The sequence shown here is derived from an EMBL/GenBank/DDBJ whole genome shotgun (WGS) entry which is preliminary data.</text>
</comment>
<dbReference type="Proteomes" id="UP001177021">
    <property type="component" value="Unassembled WGS sequence"/>
</dbReference>
<proteinExistence type="predicted"/>
<reference evidence="1" key="1">
    <citation type="submission" date="2023-10" db="EMBL/GenBank/DDBJ databases">
        <authorList>
            <person name="Rodriguez Cubillos JULIANA M."/>
            <person name="De Vega J."/>
        </authorList>
    </citation>
    <scope>NUCLEOTIDE SEQUENCE</scope>
</reference>
<sequence length="1364" mass="149714">MAFDQNSVPKDLRVLNVAPIMVEETLISPASVTSPPTPDSASDYFYPASAPASAAWCVRPIVSPPSIGLNYGSGYGNRVMAGNALNLGNWVGTSNSSNNNNNNNNALHCNDGVNVNVSGFSYGGHGGNRSVDDASDDSSPGRKVKFLCSFGGKILPRPSDGVLRYVGGQTRIISVRKDVSFNDLVQKMVDTYGQPVVIKYQLPEEDLDALVSIACPDDVENMMEEYGKLVERSPDGSAKLRVFLFPMSEVDISSAAQVGDLQDTGQKYFDAVNGIVDVDGGFKKKESVTSAASTQNSDLSGIDTIDSSIAGQGDSSPCVLSPREYVATSPDTSAQFLVSESSTPVYSGASPISFGTPVTKTSPLYPSYMQNEIELEKPVPVTLSQQPFELHQSRMEIPPSPYLNHREYVQLPPQMGFPNPHLLGKTGPFFAQQQFQSNASGLAYHQTIPGAQITMTQPSSRLGIRPNLIQPQPLIQTQHNHLNQYSDENTSGIRIVQFPSEHNYNTYQVPVNQVPTNQVPSVIVGGNCGWVQVPPQQHEHGLSPQQQVITSEQILRAEGCSMCQKKLPHAHSDPVVQDQHDGTSGPVPDSRPSYSSFPMEDNVKPQATKRLEPMVASPLKEGIFEQGYSTRPSVISKLKAHNGVRPCTDNAVISYNFEPQSEGGTIFIQNPKEFDHPMNSCVQETIGRIGEKRSSGDGFGAIGTPPPSYPDDVVHQHTTPVENWVKQDDLVNKHVNNDIPIVDGTPIHTSECTAQGSPKEYTNELTGVISKSDAVDNWIRQGYLRPVDGRNDTLKINMAEGYVGDDQCLLPLDKSLDYNSQIAAEEEVILDNNFGTSKLIVDANKIKMIAVQPCSSKEISFRRNSRTGEYNDVVQSPALDVTQSKIVNHHMDDSTSSTSSPSFLFGDMQDSPNSVFGNQDPWNIQHGTFFQPSVLSKVTSEKGTYSHKDYFGENPGTYKKSNLDAQLDGDLYESFKHNLTFENGWCDKGSTEDQQLKVVAEDVAASVLHPCAPSNPNLQAEDVYCHENIQDGNVQNNLMHAKCRDITQDVKSNLPEKGNFGFPTSGVGRLQIIKNCDLEELTELGSGTFGTVYHGKWRGTDVAIKRITDRCFAGKPSEQERMRDDFWNEAIKLADLHHPNVVAFYGVVLDGSGDSVATVTEYMTNGSLRNALQKNERNLDKRRRLMIAMDVAFGMEYLHGKNIVHFDLKSDNLLVNLRDPHRPICKVGDLGLSKVKCQTLISGGVRGTLPWMAPELLNGSSSLVSEKVDVFSFGIVMWELLTGNEPYADLHYGAIIGGIVSNTLRPSIPESCDPEWCLLMERCWASEPSERPNFTDIADELRSMATKRQNQQLQTSHLHTQLNK</sequence>
<dbReference type="EMBL" id="CASHSV030000002">
    <property type="protein sequence ID" value="CAJ2634583.1"/>
    <property type="molecule type" value="Genomic_DNA"/>
</dbReference>